<feature type="non-terminal residue" evidence="1">
    <location>
        <position position="1"/>
    </location>
</feature>
<evidence type="ECO:0000313" key="1">
    <source>
        <dbReference type="EMBL" id="GBG11882.1"/>
    </source>
</evidence>
<keyword evidence="2" id="KW-1185">Reference proteome</keyword>
<protein>
    <submittedName>
        <fullName evidence="1">Uncharacterized protein</fullName>
    </submittedName>
</protein>
<reference evidence="1 2" key="1">
    <citation type="submission" date="2017-08" db="EMBL/GenBank/DDBJ databases">
        <title>Substantial Increase in Enzyme Production by Combined Drug-Resistance Mutations in Paenibacillus agaridevorans.</title>
        <authorList>
            <person name="Tanaka Y."/>
            <person name="Funane K."/>
            <person name="Hosaka T."/>
            <person name="Shiwa Y."/>
            <person name="Fujita N."/>
            <person name="Miyazaki T."/>
            <person name="Yoshikawa H."/>
            <person name="Murakami K."/>
            <person name="Kasahara K."/>
            <person name="Inaoka T."/>
            <person name="Hiraga Y."/>
            <person name="Ochi K."/>
        </authorList>
    </citation>
    <scope>NUCLEOTIDE SEQUENCE [LARGE SCALE GENOMIC DNA]</scope>
    <source>
        <strain evidence="1 2">T-3040</strain>
    </source>
</reference>
<evidence type="ECO:0000313" key="2">
    <source>
        <dbReference type="Proteomes" id="UP000245202"/>
    </source>
</evidence>
<accession>A0A2R5EYV1</accession>
<comment type="caution">
    <text evidence="1">The sequence shown here is derived from an EMBL/GenBank/DDBJ whole genome shotgun (WGS) entry which is preliminary data.</text>
</comment>
<organism evidence="1 2">
    <name type="scientific">Paenibacillus agaridevorans</name>
    <dbReference type="NCBI Taxonomy" id="171404"/>
    <lineage>
        <taxon>Bacteria</taxon>
        <taxon>Bacillati</taxon>
        <taxon>Bacillota</taxon>
        <taxon>Bacilli</taxon>
        <taxon>Bacillales</taxon>
        <taxon>Paenibacillaceae</taxon>
        <taxon>Paenibacillus</taxon>
    </lineage>
</organism>
<gene>
    <name evidence="1" type="ORF">PAT3040_06736</name>
</gene>
<dbReference type="EMBL" id="BDQX01000438">
    <property type="protein sequence ID" value="GBG11882.1"/>
    <property type="molecule type" value="Genomic_DNA"/>
</dbReference>
<name>A0A2R5EYV1_9BACL</name>
<proteinExistence type="predicted"/>
<dbReference type="AlphaFoldDB" id="A0A2R5EYV1"/>
<sequence length="48" mass="5041">VNSAYGSTTERVSFYAKSCGFDRRAGLQVGLAGLAHNLAEPGPSGRDR</sequence>
<dbReference type="Proteomes" id="UP000245202">
    <property type="component" value="Unassembled WGS sequence"/>
</dbReference>